<proteinExistence type="inferred from homology"/>
<keyword evidence="4 7" id="KW-0812">Transmembrane</keyword>
<dbReference type="PRINTS" id="PR01837">
    <property type="entry name" value="MGTCSAPBPROT"/>
</dbReference>
<evidence type="ECO:0000256" key="2">
    <source>
        <dbReference type="ARBA" id="ARBA00009298"/>
    </source>
</evidence>
<comment type="similarity">
    <text evidence="2 7">Belongs to the MgtC/SapB family.</text>
</comment>
<evidence type="ECO:0000313" key="10">
    <source>
        <dbReference type="Proteomes" id="UP000193963"/>
    </source>
</evidence>
<dbReference type="PANTHER" id="PTHR33778:SF1">
    <property type="entry name" value="MAGNESIUM TRANSPORTER YHID-RELATED"/>
    <property type="match status" value="1"/>
</dbReference>
<gene>
    <name evidence="9" type="ORF">PSM7751_01534</name>
</gene>
<keyword evidence="3" id="KW-1003">Cell membrane</keyword>
<dbReference type="RefSeq" id="WP_232618170.1">
    <property type="nucleotide sequence ID" value="NZ_FWFN01000003.1"/>
</dbReference>
<evidence type="ECO:0000256" key="7">
    <source>
        <dbReference type="RuleBase" id="RU365041"/>
    </source>
</evidence>
<keyword evidence="7" id="KW-0997">Cell inner membrane</keyword>
<protein>
    <recommendedName>
        <fullName evidence="7">Protein MgtC</fullName>
    </recommendedName>
</protein>
<comment type="subcellular location">
    <subcellularLocation>
        <location evidence="7">Cell inner membrane</location>
        <topology evidence="7">Multi-pass membrane protein</topology>
    </subcellularLocation>
    <subcellularLocation>
        <location evidence="1">Cell membrane</location>
        <topology evidence="1">Multi-pass membrane protein</topology>
    </subcellularLocation>
</comment>
<keyword evidence="5 7" id="KW-1133">Transmembrane helix</keyword>
<sequence length="167" mass="17490">MNSGRVEGVGPVMEDLLSSHFAPPVAGLSWPEILLRLFGALLLGGIIGWERERQEKSAGLRTHILVSLAACLFTLIMLGILMDPLTDDSSVRKDPIRVIEAVTAGVAFLAGGAIFTADDKVRGITTGAGLWLAGAVGLSAGMGNLALAALTSVMAVTVLWLLKRVLE</sequence>
<evidence type="ECO:0000256" key="4">
    <source>
        <dbReference type="ARBA" id="ARBA00022692"/>
    </source>
</evidence>
<evidence type="ECO:0000256" key="3">
    <source>
        <dbReference type="ARBA" id="ARBA00022475"/>
    </source>
</evidence>
<feature type="transmembrane region" description="Helical" evidence="7">
    <location>
        <begin position="129"/>
        <end position="162"/>
    </location>
</feature>
<keyword evidence="6 7" id="KW-0472">Membrane</keyword>
<evidence type="ECO:0000259" key="8">
    <source>
        <dbReference type="Pfam" id="PF02308"/>
    </source>
</evidence>
<evidence type="ECO:0000313" key="9">
    <source>
        <dbReference type="EMBL" id="SLN36015.1"/>
    </source>
</evidence>
<evidence type="ECO:0000256" key="1">
    <source>
        <dbReference type="ARBA" id="ARBA00004651"/>
    </source>
</evidence>
<evidence type="ECO:0000256" key="5">
    <source>
        <dbReference type="ARBA" id="ARBA00022989"/>
    </source>
</evidence>
<dbReference type="PANTHER" id="PTHR33778">
    <property type="entry name" value="PROTEIN MGTC"/>
    <property type="match status" value="1"/>
</dbReference>
<name>A0A1X6YZL0_9RHOB</name>
<dbReference type="EMBL" id="FWFN01000003">
    <property type="protein sequence ID" value="SLN36015.1"/>
    <property type="molecule type" value="Genomic_DNA"/>
</dbReference>
<organism evidence="9 10">
    <name type="scientific">Pseudooceanicola marinus</name>
    <dbReference type="NCBI Taxonomy" id="396013"/>
    <lineage>
        <taxon>Bacteria</taxon>
        <taxon>Pseudomonadati</taxon>
        <taxon>Pseudomonadota</taxon>
        <taxon>Alphaproteobacteria</taxon>
        <taxon>Rhodobacterales</taxon>
        <taxon>Paracoccaceae</taxon>
        <taxon>Pseudooceanicola</taxon>
    </lineage>
</organism>
<dbReference type="InterPro" id="IPR049177">
    <property type="entry name" value="MgtC_SapB_SrpB_YhiD_N"/>
</dbReference>
<keyword evidence="10" id="KW-1185">Reference proteome</keyword>
<feature type="transmembrane region" description="Helical" evidence="7">
    <location>
        <begin position="33"/>
        <end position="50"/>
    </location>
</feature>
<feature type="transmembrane region" description="Helical" evidence="7">
    <location>
        <begin position="98"/>
        <end position="117"/>
    </location>
</feature>
<feature type="domain" description="MgtC/SapB/SrpB/YhiD N-terminal" evidence="8">
    <location>
        <begin position="37"/>
        <end position="165"/>
    </location>
</feature>
<accession>A0A1X6YZL0</accession>
<dbReference type="Proteomes" id="UP000193963">
    <property type="component" value="Unassembled WGS sequence"/>
</dbReference>
<reference evidence="9 10" key="1">
    <citation type="submission" date="2017-03" db="EMBL/GenBank/DDBJ databases">
        <authorList>
            <person name="Afonso C.L."/>
            <person name="Miller P.J."/>
            <person name="Scott M.A."/>
            <person name="Spackman E."/>
            <person name="Goraichik I."/>
            <person name="Dimitrov K.M."/>
            <person name="Suarez D.L."/>
            <person name="Swayne D.E."/>
        </authorList>
    </citation>
    <scope>NUCLEOTIDE SEQUENCE [LARGE SCALE GENOMIC DNA]</scope>
    <source>
        <strain evidence="9 10">CECT 7751</strain>
    </source>
</reference>
<dbReference type="AlphaFoldDB" id="A0A1X6YZL0"/>
<evidence type="ECO:0000256" key="6">
    <source>
        <dbReference type="ARBA" id="ARBA00023136"/>
    </source>
</evidence>
<dbReference type="Pfam" id="PF02308">
    <property type="entry name" value="MgtC"/>
    <property type="match status" value="1"/>
</dbReference>
<feature type="transmembrane region" description="Helical" evidence="7">
    <location>
        <begin position="62"/>
        <end position="82"/>
    </location>
</feature>
<dbReference type="GO" id="GO:0005886">
    <property type="term" value="C:plasma membrane"/>
    <property type="evidence" value="ECO:0007669"/>
    <property type="project" value="UniProtKB-SubCell"/>
</dbReference>
<dbReference type="InterPro" id="IPR003416">
    <property type="entry name" value="MgtC/SapB/SrpB/YhiD_fam"/>
</dbReference>